<dbReference type="SUPFAM" id="SSF82693">
    <property type="entry name" value="Multidrug efflux transporter AcrB pore domain, PN1, PN2, PC1 and PC2 subdomains"/>
    <property type="match status" value="3"/>
</dbReference>
<feature type="transmembrane region" description="Helical" evidence="7">
    <location>
        <begin position="894"/>
        <end position="914"/>
    </location>
</feature>
<reference evidence="8 9" key="1">
    <citation type="submission" date="2013-06" db="EMBL/GenBank/DDBJ databases">
        <title>The Genome Sequence of Acinetobacter rudis CIP 110305.</title>
        <authorList>
            <consortium name="The Broad Institute Genome Sequencing Platform"/>
            <consortium name="The Broad Institute Genome Sequencing Center for Infectious Disease"/>
            <person name="Cerqueira G."/>
            <person name="Feldgarden M."/>
            <person name="Courvalin P."/>
            <person name="Perichon B."/>
            <person name="Grillot-Courvalin C."/>
            <person name="Clermont D."/>
            <person name="Rocha E."/>
            <person name="Yoon E.-J."/>
            <person name="Nemec A."/>
            <person name="Young S.K."/>
            <person name="Zeng Q."/>
            <person name="Gargeya S."/>
            <person name="Fitzgerald M."/>
            <person name="Abouelleil A."/>
            <person name="Alvarado L."/>
            <person name="Berlin A.M."/>
            <person name="Chapman S.B."/>
            <person name="Dewar J."/>
            <person name="Goldberg J."/>
            <person name="Griggs A."/>
            <person name="Gujja S."/>
            <person name="Hansen M."/>
            <person name="Howarth C."/>
            <person name="Imamovic A."/>
            <person name="Larimer J."/>
            <person name="McCowan C."/>
            <person name="Murphy C."/>
            <person name="Pearson M."/>
            <person name="Priest M."/>
            <person name="Roberts A."/>
            <person name="Saif S."/>
            <person name="Shea T."/>
            <person name="Sykes S."/>
            <person name="Wortman J."/>
            <person name="Nusbaum C."/>
            <person name="Birren B."/>
        </authorList>
    </citation>
    <scope>NUCLEOTIDE SEQUENCE [LARGE SCALE GENOMIC DNA]</scope>
    <source>
        <strain evidence="8 9">CIP 110305</strain>
    </source>
</reference>
<keyword evidence="2" id="KW-1003">Cell membrane</keyword>
<dbReference type="PANTHER" id="PTHR32063">
    <property type="match status" value="1"/>
</dbReference>
<dbReference type="InterPro" id="IPR027463">
    <property type="entry name" value="AcrB_DN_DC_subdom"/>
</dbReference>
<feature type="transmembrane region" description="Helical" evidence="7">
    <location>
        <begin position="866"/>
        <end position="887"/>
    </location>
</feature>
<keyword evidence="9" id="KW-1185">Reference proteome</keyword>
<dbReference type="Pfam" id="PF00873">
    <property type="entry name" value="ACR_tran"/>
    <property type="match status" value="1"/>
</dbReference>
<gene>
    <name evidence="8" type="ORF">F945_01625</name>
</gene>
<evidence type="ECO:0000256" key="1">
    <source>
        <dbReference type="ARBA" id="ARBA00022448"/>
    </source>
</evidence>
<keyword evidence="5 7" id="KW-1133">Transmembrane helix</keyword>
<feature type="transmembrane region" description="Helical" evidence="7">
    <location>
        <begin position="334"/>
        <end position="353"/>
    </location>
</feature>
<feature type="transmembrane region" description="Helical" evidence="7">
    <location>
        <begin position="997"/>
        <end position="1023"/>
    </location>
</feature>
<dbReference type="FunFam" id="3.30.70.1430:FF:000001">
    <property type="entry name" value="Efflux pump membrane transporter"/>
    <property type="match status" value="1"/>
</dbReference>
<feature type="transmembrane region" description="Helical" evidence="7">
    <location>
        <begin position="463"/>
        <end position="486"/>
    </location>
</feature>
<feature type="transmembrane region" description="Helical" evidence="7">
    <location>
        <begin position="966"/>
        <end position="985"/>
    </location>
</feature>
<keyword evidence="6 7" id="KW-0472">Membrane</keyword>
<dbReference type="SUPFAM" id="SSF82714">
    <property type="entry name" value="Multidrug efflux transporter AcrB TolC docking domain, DN and DC subdomains"/>
    <property type="match status" value="2"/>
</dbReference>
<dbReference type="OrthoDB" id="9757904at2"/>
<name>S3N767_9GAMM</name>
<organism evidence="8 9">
    <name type="scientific">Acinetobacter rudis CIP 110305</name>
    <dbReference type="NCBI Taxonomy" id="421052"/>
    <lineage>
        <taxon>Bacteria</taxon>
        <taxon>Pseudomonadati</taxon>
        <taxon>Pseudomonadota</taxon>
        <taxon>Gammaproteobacteria</taxon>
        <taxon>Moraxellales</taxon>
        <taxon>Moraxellaceae</taxon>
        <taxon>Acinetobacter</taxon>
    </lineage>
</organism>
<feature type="transmembrane region" description="Helical" evidence="7">
    <location>
        <begin position="387"/>
        <end position="410"/>
    </location>
</feature>
<dbReference type="AlphaFoldDB" id="S3N767"/>
<dbReference type="PANTHER" id="PTHR32063:SF34">
    <property type="entry name" value="MULTIDRUG RESISTANCE PROTEIN MDTC"/>
    <property type="match status" value="1"/>
</dbReference>
<evidence type="ECO:0000313" key="9">
    <source>
        <dbReference type="Proteomes" id="UP000014568"/>
    </source>
</evidence>
<dbReference type="Proteomes" id="UP000014568">
    <property type="component" value="Unassembled WGS sequence"/>
</dbReference>
<dbReference type="PRINTS" id="PR00702">
    <property type="entry name" value="ACRIFLAVINRP"/>
</dbReference>
<evidence type="ECO:0000256" key="6">
    <source>
        <dbReference type="ARBA" id="ARBA00023136"/>
    </source>
</evidence>
<dbReference type="STRING" id="632955.GCA_000829675_03466"/>
<keyword evidence="4 7" id="KW-0812">Transmembrane</keyword>
<dbReference type="Gene3D" id="3.30.2090.10">
    <property type="entry name" value="Multidrug efflux transporter AcrB TolC docking domain, DN and DC subdomains"/>
    <property type="match status" value="2"/>
</dbReference>
<feature type="transmembrane region" description="Helical" evidence="7">
    <location>
        <begin position="431"/>
        <end position="451"/>
    </location>
</feature>
<dbReference type="Gene3D" id="3.30.70.1440">
    <property type="entry name" value="Multidrug efflux transporter AcrB pore domain"/>
    <property type="match status" value="1"/>
</dbReference>
<evidence type="ECO:0000256" key="7">
    <source>
        <dbReference type="SAM" id="Phobius"/>
    </source>
</evidence>
<evidence type="ECO:0000256" key="5">
    <source>
        <dbReference type="ARBA" id="ARBA00022989"/>
    </source>
</evidence>
<dbReference type="eggNOG" id="COG0841">
    <property type="taxonomic scope" value="Bacteria"/>
</dbReference>
<dbReference type="InterPro" id="IPR001036">
    <property type="entry name" value="Acrflvin-R"/>
</dbReference>
<dbReference type="HOGENOM" id="CLU_002755_1_2_6"/>
<feature type="transmembrane region" description="Helical" evidence="7">
    <location>
        <begin position="524"/>
        <end position="554"/>
    </location>
</feature>
<evidence type="ECO:0000256" key="2">
    <source>
        <dbReference type="ARBA" id="ARBA00022475"/>
    </source>
</evidence>
<feature type="transmembrane region" description="Helical" evidence="7">
    <location>
        <begin position="360"/>
        <end position="381"/>
    </location>
</feature>
<dbReference type="Gene3D" id="3.30.70.1320">
    <property type="entry name" value="Multidrug efflux transporter AcrB pore domain like"/>
    <property type="match status" value="1"/>
</dbReference>
<keyword evidence="3" id="KW-0997">Cell inner membrane</keyword>
<dbReference type="RefSeq" id="WP_016656033.1">
    <property type="nucleotide sequence ID" value="NZ_KE340353.1"/>
</dbReference>
<comment type="caution">
    <text evidence="8">The sequence shown here is derived from an EMBL/GenBank/DDBJ whole genome shotgun (WGS) entry which is preliminary data.</text>
</comment>
<dbReference type="GO" id="GO:0005886">
    <property type="term" value="C:plasma membrane"/>
    <property type="evidence" value="ECO:0007669"/>
    <property type="project" value="TreeGrafter"/>
</dbReference>
<dbReference type="GO" id="GO:0042910">
    <property type="term" value="F:xenobiotic transmembrane transporter activity"/>
    <property type="evidence" value="ECO:0007669"/>
    <property type="project" value="TreeGrafter"/>
</dbReference>
<proteinExistence type="predicted"/>
<dbReference type="Gene3D" id="3.30.70.1430">
    <property type="entry name" value="Multidrug efflux transporter AcrB pore domain"/>
    <property type="match status" value="2"/>
</dbReference>
<evidence type="ECO:0000256" key="4">
    <source>
        <dbReference type="ARBA" id="ARBA00022692"/>
    </source>
</evidence>
<evidence type="ECO:0000256" key="3">
    <source>
        <dbReference type="ARBA" id="ARBA00022519"/>
    </source>
</evidence>
<dbReference type="Gene3D" id="1.20.1640.10">
    <property type="entry name" value="Multidrug efflux transporter AcrB transmembrane domain"/>
    <property type="match status" value="2"/>
</dbReference>
<dbReference type="EMBL" id="ATGI01000021">
    <property type="protein sequence ID" value="EPF74258.1"/>
    <property type="molecule type" value="Genomic_DNA"/>
</dbReference>
<feature type="transmembrane region" description="Helical" evidence="7">
    <location>
        <begin position="920"/>
        <end position="945"/>
    </location>
</feature>
<accession>S3N767</accession>
<evidence type="ECO:0000313" key="8">
    <source>
        <dbReference type="EMBL" id="EPF74258.1"/>
    </source>
</evidence>
<dbReference type="PATRIC" id="fig|421052.3.peg.1582"/>
<keyword evidence="1" id="KW-0813">Transport</keyword>
<dbReference type="SUPFAM" id="SSF82866">
    <property type="entry name" value="Multidrug efflux transporter AcrB transmembrane domain"/>
    <property type="match status" value="2"/>
</dbReference>
<protein>
    <submittedName>
        <fullName evidence="8">HAE1 family hydrophobic/amphiphilic exporter-1 (Mainly G-bacteria)</fullName>
    </submittedName>
</protein>
<sequence>MNWASIFLKRPVASTLLAVAMLLLGALGYWRLPVAALPQVDIPTIVVRASLPGASPESMSATVATPLERAMLGVSGVKAINSSSSQGSTQVVLHFALDTDIHVAAREVQAAINVAVPQLPAAMPSPPQAFKVNPSQSPIFYLALSSPQRSAGELYHLATKHIQPNLAQVSGVGAVELDGASMPAVRIVLNPNELLARGISLEQVRLAVSRSHGIEPLGIVEQGQLRWQLALSNELEKAADFADLIIVHQAQGVVRLKDVAEVHDAVENRYVSGFHNGKPAVLIKINRQPNANTVKTIDQIKAQLPEVQQHLPADTQLTIVMDGAELIHKSLVDAGFSLLYSMLLVLLVVTLMLGRLKMALVPSLIMIITLIASCGLMYLAGFSLNNLSIMALVLGLALVIDDAIVVLENIQRYRERGYRPFVAAQLGIREVGASLISMNLVLVLIFVTVLFMGGVIERLFREFSISLIFIVLLSLLLSFILTPALAMRSLDKNDVVASNTVAKKSRWTVLAGLGQRILQQLNQLYLASLVWLFRHAYVVFLLWGASIAASVYLYQTLPKEVLPEQDSGRIEGFIRGDDGFSFQLMQPKIATFTAEVLKDPAVADIVGLSGASIGNSNAFFMLKLKPKAEREGLTTQQIVERIKKNASWQAGAVFSARVEQDLRLNNPFGNADAQAFTLLLQSDDVGLLKTWAPRVSEAMKKRIELEDVESIGDEGIQHVQLQIDREAAKRLGVDLQAVASVLNNAFAQRQISTIYQETGQFQVVMEVDRRFSEHPETLAQVKIPNQNGEHIALTDFATWNYATSSDRVYRRNQYAATGIGYVVKSDFTPAEADTAIRETLAELMLPNSIFVSTDQDTQAQSLQSNISTAMLLLVVLIMIYILLGVSYESVLHPLTILSAIPAVAFGALLVLWLFNLSLSLIALLGLFLLMGIVVKNAILMVDFALREQRQGKSAIAAAMAAAKQRFRPIMMTNTAAILAAVPLALSQGEGSELRQPLGLVIVFGMLFGLCLTLYLTPLIYVCLDRMGQYLKHWLIRFKPQRGKSI</sequence>